<feature type="non-terminal residue" evidence="1">
    <location>
        <position position="389"/>
    </location>
</feature>
<evidence type="ECO:0000313" key="1">
    <source>
        <dbReference type="EMBL" id="KAF0717918.1"/>
    </source>
</evidence>
<name>A0A6G0W2H5_APHCR</name>
<dbReference type="Proteomes" id="UP000478052">
    <property type="component" value="Unassembled WGS sequence"/>
</dbReference>
<organism evidence="1 2">
    <name type="scientific">Aphis craccivora</name>
    <name type="common">Cowpea aphid</name>
    <dbReference type="NCBI Taxonomy" id="307492"/>
    <lineage>
        <taxon>Eukaryota</taxon>
        <taxon>Metazoa</taxon>
        <taxon>Ecdysozoa</taxon>
        <taxon>Arthropoda</taxon>
        <taxon>Hexapoda</taxon>
        <taxon>Insecta</taxon>
        <taxon>Pterygota</taxon>
        <taxon>Neoptera</taxon>
        <taxon>Paraneoptera</taxon>
        <taxon>Hemiptera</taxon>
        <taxon>Sternorrhyncha</taxon>
        <taxon>Aphidomorpha</taxon>
        <taxon>Aphidoidea</taxon>
        <taxon>Aphididae</taxon>
        <taxon>Aphidini</taxon>
        <taxon>Aphis</taxon>
        <taxon>Aphis</taxon>
    </lineage>
</organism>
<dbReference type="AlphaFoldDB" id="A0A6G0W2H5"/>
<dbReference type="EMBL" id="VUJU01009747">
    <property type="protein sequence ID" value="KAF0717918.1"/>
    <property type="molecule type" value="Genomic_DNA"/>
</dbReference>
<accession>A0A6G0W2H5</accession>
<gene>
    <name evidence="1" type="ORF">FWK35_00029618</name>
</gene>
<sequence length="389" mass="44503">MNEYNNSKYRTIGMTPVQADVNPIIHKRIFTKSYLPNWSTEIFKISKINKTIPVTYQLQDYTGNPIAGCFYSEEIFKTNYPNEYLIEKIILGFISRISKHNLSRFSNMKVFGSSRDSETKKFISNLEQSMKSYSINNKYMIKDMSVVDIDTSTMQHWIFKHSSLIQDAKSRSVNNWLQRLYHGLSLDYGDIDVIESKMTDGVNMKLKNQRWTTIAEEFAAASSTCYRDSQRGGKTKAILADPVVETVVGLIRPHVEPFYNMFDDNASCHVEVSYVCCSSPTFTTILPATTLESSFLPNTSTPVELQFPVAASSKVQQRSTDSKNVVSRRRPVLTSSASQTLLETKIVSLNIVSVNVNKEHELEMEMEILILKKKQEQKLKQEEEKLIQE</sequence>
<reference evidence="1 2" key="1">
    <citation type="submission" date="2019-08" db="EMBL/GenBank/DDBJ databases">
        <title>Whole genome of Aphis craccivora.</title>
        <authorList>
            <person name="Voronova N.V."/>
            <person name="Shulinski R.S."/>
            <person name="Bandarenka Y.V."/>
            <person name="Zhorov D.G."/>
            <person name="Warner D."/>
        </authorList>
    </citation>
    <scope>NUCLEOTIDE SEQUENCE [LARGE SCALE GENOMIC DNA]</scope>
    <source>
        <strain evidence="1">180601</strain>
        <tissue evidence="1">Whole Body</tissue>
    </source>
</reference>
<dbReference type="PANTHER" id="PTHR46585">
    <property type="entry name" value="INTEGRASE CORE DOMAIN CONTAINING PROTEIN"/>
    <property type="match status" value="1"/>
</dbReference>
<keyword evidence="2" id="KW-1185">Reference proteome</keyword>
<evidence type="ECO:0000313" key="2">
    <source>
        <dbReference type="Proteomes" id="UP000478052"/>
    </source>
</evidence>
<comment type="caution">
    <text evidence="1">The sequence shown here is derived from an EMBL/GenBank/DDBJ whole genome shotgun (WGS) entry which is preliminary data.</text>
</comment>
<dbReference type="OrthoDB" id="6426371at2759"/>
<dbReference type="PANTHER" id="PTHR46585:SF1">
    <property type="entry name" value="CHROMO DOMAIN-CONTAINING PROTEIN"/>
    <property type="match status" value="1"/>
</dbReference>
<proteinExistence type="predicted"/>
<protein>
    <submittedName>
        <fullName evidence="1">Integrase catalytic domain-containing protein</fullName>
    </submittedName>
</protein>